<accession>A0A1Y5PKB7</accession>
<organism evidence="3">
    <name type="scientific">uncultured Mycobacterium sp</name>
    <dbReference type="NCBI Taxonomy" id="171292"/>
    <lineage>
        <taxon>Bacteria</taxon>
        <taxon>Bacillati</taxon>
        <taxon>Actinomycetota</taxon>
        <taxon>Actinomycetes</taxon>
        <taxon>Mycobacteriales</taxon>
        <taxon>Mycobacteriaceae</taxon>
        <taxon>Mycobacterium</taxon>
        <taxon>environmental samples</taxon>
    </lineage>
</organism>
<keyword evidence="2" id="KW-0812">Transmembrane</keyword>
<evidence type="ECO:0000256" key="2">
    <source>
        <dbReference type="SAM" id="Phobius"/>
    </source>
</evidence>
<evidence type="ECO:0000313" key="3">
    <source>
        <dbReference type="EMBL" id="SBS76338.1"/>
    </source>
</evidence>
<gene>
    <name evidence="3" type="ORF">MHPYR_310002</name>
</gene>
<dbReference type="AlphaFoldDB" id="A0A1Y5PKB7"/>
<feature type="compositionally biased region" description="Pro residues" evidence="1">
    <location>
        <begin position="92"/>
        <end position="103"/>
    </location>
</feature>
<reference evidence="3" key="1">
    <citation type="submission" date="2016-03" db="EMBL/GenBank/DDBJ databases">
        <authorList>
            <person name="Ploux O."/>
        </authorList>
    </citation>
    <scope>NUCLEOTIDE SEQUENCE</scope>
    <source>
        <strain evidence="3">UC10</strain>
    </source>
</reference>
<feature type="region of interest" description="Disordered" evidence="1">
    <location>
        <begin position="39"/>
        <end position="143"/>
    </location>
</feature>
<keyword evidence="2" id="KW-0472">Membrane</keyword>
<evidence type="ECO:0000256" key="1">
    <source>
        <dbReference type="SAM" id="MobiDB-lite"/>
    </source>
</evidence>
<feature type="transmembrane region" description="Helical" evidence="2">
    <location>
        <begin position="20"/>
        <end position="38"/>
    </location>
</feature>
<sequence>MEWMAKIEKLKERTSLRGIVMTILSVVVLGLAIAMLRYTPSPPDEGQISPAQTSSPVPVIVPSPAPGPAVEPPVSTPAGPPMVQSTIATPTYSPPPTYSPAPTPTSSATPTTTATTGPSEQPAFPIRPTHAQSDVLPNGGRRS</sequence>
<protein>
    <submittedName>
        <fullName evidence="3">Uncharacterized protein</fullName>
    </submittedName>
</protein>
<dbReference type="EMBL" id="FLQS01000025">
    <property type="protein sequence ID" value="SBS76338.1"/>
    <property type="molecule type" value="Genomic_DNA"/>
</dbReference>
<feature type="compositionally biased region" description="Low complexity" evidence="1">
    <location>
        <begin position="104"/>
        <end position="116"/>
    </location>
</feature>
<keyword evidence="2" id="KW-1133">Transmembrane helix</keyword>
<proteinExistence type="predicted"/>
<feature type="compositionally biased region" description="Pro residues" evidence="1">
    <location>
        <begin position="59"/>
        <end position="80"/>
    </location>
</feature>
<name>A0A1Y5PKB7_9MYCO</name>